<evidence type="ECO:0000256" key="4">
    <source>
        <dbReference type="ARBA" id="ARBA00022825"/>
    </source>
</evidence>
<dbReference type="PROSITE" id="PS00138">
    <property type="entry name" value="SUBTILASE_SER"/>
    <property type="match status" value="1"/>
</dbReference>
<dbReference type="EMBL" id="JADIMH010000012">
    <property type="protein sequence ID" value="MBO8466615.1"/>
    <property type="molecule type" value="Genomic_DNA"/>
</dbReference>
<dbReference type="GO" id="GO:0006508">
    <property type="term" value="P:proteolysis"/>
    <property type="evidence" value="ECO:0007669"/>
    <property type="project" value="UniProtKB-KW"/>
</dbReference>
<feature type="signal peptide" evidence="6">
    <location>
        <begin position="1"/>
        <end position="23"/>
    </location>
</feature>
<protein>
    <submittedName>
        <fullName evidence="8">S8 family serine peptidase</fullName>
    </submittedName>
</protein>
<dbReference type="Gene3D" id="3.40.50.200">
    <property type="entry name" value="Peptidase S8/S53 domain"/>
    <property type="match status" value="1"/>
</dbReference>
<feature type="active site" description="Charge relay system" evidence="5">
    <location>
        <position position="284"/>
    </location>
</feature>
<feature type="active site" description="Charge relay system" evidence="5">
    <location>
        <position position="485"/>
    </location>
</feature>
<keyword evidence="4 5" id="KW-0720">Serine protease</keyword>
<dbReference type="AlphaFoldDB" id="A0A9D9I6M4"/>
<keyword evidence="3 5" id="KW-0378">Hydrolase</keyword>
<dbReference type="PROSITE" id="PS51892">
    <property type="entry name" value="SUBTILASE"/>
    <property type="match status" value="1"/>
</dbReference>
<dbReference type="InterPro" id="IPR051048">
    <property type="entry name" value="Peptidase_S8/S53_subtilisin"/>
</dbReference>
<evidence type="ECO:0000256" key="6">
    <source>
        <dbReference type="SAM" id="SignalP"/>
    </source>
</evidence>
<gene>
    <name evidence="8" type="ORF">IAB99_02470</name>
</gene>
<feature type="active site" description="Charge relay system" evidence="5">
    <location>
        <position position="227"/>
    </location>
</feature>
<keyword evidence="2 5" id="KW-0645">Protease</keyword>
<dbReference type="SUPFAM" id="SSF52743">
    <property type="entry name" value="Subtilisin-like"/>
    <property type="match status" value="1"/>
</dbReference>
<comment type="similarity">
    <text evidence="1 5">Belongs to the peptidase S8 family.</text>
</comment>
<dbReference type="PRINTS" id="PR00723">
    <property type="entry name" value="SUBTILISIN"/>
</dbReference>
<dbReference type="InterPro" id="IPR022398">
    <property type="entry name" value="Peptidase_S8_His-AS"/>
</dbReference>
<dbReference type="PANTHER" id="PTHR43399:SF4">
    <property type="entry name" value="CELL WALL-ASSOCIATED PROTEASE"/>
    <property type="match status" value="1"/>
</dbReference>
<dbReference type="Proteomes" id="UP000823660">
    <property type="component" value="Unassembled WGS sequence"/>
</dbReference>
<dbReference type="InterPro" id="IPR023828">
    <property type="entry name" value="Peptidase_S8_Ser-AS"/>
</dbReference>
<accession>A0A9D9I6M4</accession>
<dbReference type="Pfam" id="PF00082">
    <property type="entry name" value="Peptidase_S8"/>
    <property type="match status" value="1"/>
</dbReference>
<dbReference type="PROSITE" id="PS00137">
    <property type="entry name" value="SUBTILASE_HIS"/>
    <property type="match status" value="1"/>
</dbReference>
<feature type="chain" id="PRO_5038418479" evidence="6">
    <location>
        <begin position="24"/>
        <end position="632"/>
    </location>
</feature>
<evidence type="ECO:0000256" key="3">
    <source>
        <dbReference type="ARBA" id="ARBA00022801"/>
    </source>
</evidence>
<proteinExistence type="inferred from homology"/>
<dbReference type="InterPro" id="IPR015500">
    <property type="entry name" value="Peptidase_S8_subtilisin-rel"/>
</dbReference>
<dbReference type="InterPro" id="IPR000209">
    <property type="entry name" value="Peptidase_S8/S53_dom"/>
</dbReference>
<feature type="domain" description="Peptidase S8/S53" evidence="7">
    <location>
        <begin position="220"/>
        <end position="524"/>
    </location>
</feature>
<sequence>MRRFARAVLLSGLYAFITGCSEADLPDDGGQEGRSGPVIVNSSSMAAPGEIILKLKTDAVPASKSGMSADRSGIDQIDNVLGAIGTVRFERLFPECGRFEERTRAEGLHRWYIAEYDPEVPVAQVADLLSLCKDVEVIEYSLHPKLCGYSRSGSVSGNIPDVSASVSSGRTIPFPFNESGRTRTLQWHYNNTGTIGPVSSLVGADADVYAAWQLCKGNPDVIVAVIDEGVKYDHEDLADNMWVNGDEIPGNGIDDDGNGYVDDIYGYNFIENSGTITSSAEHMHGTHVAGTIAAVNNNGTGVNGIAGGSGNNDGVRIMSLQCISDSGSSSGSGLGGPVRAMKYAADNGAVICQNSWGYTAGAVEELEWKRGSYSALSEAMRYFIKYAGMDENGNQEGPMAGGIILFAAGNDGSDELAYPAADPAVVSVASFSYLGTPASYTNYGTWVSMAAPGGDLTLNTVYGGVYSTSVAEDGSSYYESLQGTSMACPHVSGACALAVSYYYGADKRKGLTGEDLRQALLSSTRHVDNWYPGSYSGQMGVGVLDTYNLLLTVTGMKQVPPQHLSAGQTLTLDLGEYFPSVQVLVYTVSDPDIAGVSLEAGVMTIEGKRPGTAVITVTDGTAIRRTIDVTVE</sequence>
<evidence type="ECO:0000256" key="5">
    <source>
        <dbReference type="PROSITE-ProRule" id="PRU01240"/>
    </source>
</evidence>
<dbReference type="PANTHER" id="PTHR43399">
    <property type="entry name" value="SUBTILISIN-RELATED"/>
    <property type="match status" value="1"/>
</dbReference>
<keyword evidence="6" id="KW-0732">Signal</keyword>
<evidence type="ECO:0000313" key="9">
    <source>
        <dbReference type="Proteomes" id="UP000823660"/>
    </source>
</evidence>
<evidence type="ECO:0000313" key="8">
    <source>
        <dbReference type="EMBL" id="MBO8466615.1"/>
    </source>
</evidence>
<dbReference type="GO" id="GO:0004252">
    <property type="term" value="F:serine-type endopeptidase activity"/>
    <property type="evidence" value="ECO:0007669"/>
    <property type="project" value="UniProtKB-UniRule"/>
</dbReference>
<reference evidence="8" key="1">
    <citation type="submission" date="2020-10" db="EMBL/GenBank/DDBJ databases">
        <authorList>
            <person name="Gilroy R."/>
        </authorList>
    </citation>
    <scope>NUCLEOTIDE SEQUENCE</scope>
    <source>
        <strain evidence="8">B1-15692</strain>
    </source>
</reference>
<dbReference type="PROSITE" id="PS51257">
    <property type="entry name" value="PROKAR_LIPOPROTEIN"/>
    <property type="match status" value="1"/>
</dbReference>
<name>A0A9D9I6M4_9BACT</name>
<evidence type="ECO:0000259" key="7">
    <source>
        <dbReference type="Pfam" id="PF00082"/>
    </source>
</evidence>
<comment type="caution">
    <text evidence="8">The sequence shown here is derived from an EMBL/GenBank/DDBJ whole genome shotgun (WGS) entry which is preliminary data.</text>
</comment>
<dbReference type="Gene3D" id="2.60.40.1080">
    <property type="match status" value="1"/>
</dbReference>
<reference evidence="8" key="2">
    <citation type="journal article" date="2021" name="PeerJ">
        <title>Extensive microbial diversity within the chicken gut microbiome revealed by metagenomics and culture.</title>
        <authorList>
            <person name="Gilroy R."/>
            <person name="Ravi A."/>
            <person name="Getino M."/>
            <person name="Pursley I."/>
            <person name="Horton D.L."/>
            <person name="Alikhan N.F."/>
            <person name="Baker D."/>
            <person name="Gharbi K."/>
            <person name="Hall N."/>
            <person name="Watson M."/>
            <person name="Adriaenssens E.M."/>
            <person name="Foster-Nyarko E."/>
            <person name="Jarju S."/>
            <person name="Secka A."/>
            <person name="Antonio M."/>
            <person name="Oren A."/>
            <person name="Chaudhuri R.R."/>
            <person name="La Ragione R."/>
            <person name="Hildebrand F."/>
            <person name="Pallen M.J."/>
        </authorList>
    </citation>
    <scope>NUCLEOTIDE SEQUENCE</scope>
    <source>
        <strain evidence="8">B1-15692</strain>
    </source>
</reference>
<organism evidence="8 9">
    <name type="scientific">Candidatus Cryptobacteroides faecipullorum</name>
    <dbReference type="NCBI Taxonomy" id="2840764"/>
    <lineage>
        <taxon>Bacteria</taxon>
        <taxon>Pseudomonadati</taxon>
        <taxon>Bacteroidota</taxon>
        <taxon>Bacteroidia</taxon>
        <taxon>Bacteroidales</taxon>
        <taxon>Candidatus Cryptobacteroides</taxon>
    </lineage>
</organism>
<dbReference type="InterPro" id="IPR036852">
    <property type="entry name" value="Peptidase_S8/S53_dom_sf"/>
</dbReference>
<evidence type="ECO:0000256" key="2">
    <source>
        <dbReference type="ARBA" id="ARBA00022670"/>
    </source>
</evidence>
<evidence type="ECO:0000256" key="1">
    <source>
        <dbReference type="ARBA" id="ARBA00011073"/>
    </source>
</evidence>